<feature type="domain" description="Enoyl reductase (ER)" evidence="6">
    <location>
        <begin position="10"/>
        <end position="300"/>
    </location>
</feature>
<organism evidence="7 8">
    <name type="scientific">Carnobacterium antarcticum</name>
    <dbReference type="NCBI Taxonomy" id="2126436"/>
    <lineage>
        <taxon>Bacteria</taxon>
        <taxon>Bacillati</taxon>
        <taxon>Bacillota</taxon>
        <taxon>Bacilli</taxon>
        <taxon>Lactobacillales</taxon>
        <taxon>Carnobacteriaceae</taxon>
        <taxon>Carnobacterium</taxon>
    </lineage>
</organism>
<dbReference type="InterPro" id="IPR011032">
    <property type="entry name" value="GroES-like_sf"/>
</dbReference>
<keyword evidence="4" id="KW-0521">NADP</keyword>
<proteinExistence type="predicted"/>
<dbReference type="InterPro" id="IPR051603">
    <property type="entry name" value="Zinc-ADH_QOR/CCCR"/>
</dbReference>
<sequence length="305" mass="33006">MKAVRVDEFGGPEVLKLEETETPVPKDDEVLIKVRYAGVLPVDWKIRQGKAGKRHFPYTPGIAASGIIEQVGKDVVGFKIGDAVFGRTKRGAYKEKAAIPMTALNHKPVNLSFEQAATIIAGAETAWKALFTQGDLKAGQRVLIHAAAGGVGHYAVQLAKWKGAEVIGTASTDNQSFLKELGADQGIDYKKQRFEEEVAAVDLVIDLIGGETQDRSWEIIKPGGKLVSLVGIRNPQAATDHLVTGIDNQDSPTLSDLDQLAELMANGTIKTEIEKVYPLEKVREAMMQSETGHGRGRILLKVTAD</sequence>
<dbReference type="EMBL" id="JBHUFF010000008">
    <property type="protein sequence ID" value="MFD1799138.1"/>
    <property type="molecule type" value="Genomic_DNA"/>
</dbReference>
<evidence type="ECO:0000256" key="3">
    <source>
        <dbReference type="ARBA" id="ARBA00022490"/>
    </source>
</evidence>
<protein>
    <submittedName>
        <fullName evidence="7">NADP-dependent oxidoreductase</fullName>
        <ecNumber evidence="7">1.-.-.-</ecNumber>
    </submittedName>
</protein>
<reference evidence="8" key="1">
    <citation type="journal article" date="2019" name="Int. J. Syst. Evol. Microbiol.">
        <title>The Global Catalogue of Microorganisms (GCM) 10K type strain sequencing project: providing services to taxonomists for standard genome sequencing and annotation.</title>
        <authorList>
            <consortium name="The Broad Institute Genomics Platform"/>
            <consortium name="The Broad Institute Genome Sequencing Center for Infectious Disease"/>
            <person name="Wu L."/>
            <person name="Ma J."/>
        </authorList>
    </citation>
    <scope>NUCLEOTIDE SEQUENCE [LARGE SCALE GENOMIC DNA]</scope>
    <source>
        <strain evidence="8">KCTC 42143</strain>
    </source>
</reference>
<dbReference type="InterPro" id="IPR020843">
    <property type="entry name" value="ER"/>
</dbReference>
<keyword evidence="5" id="KW-0694">RNA-binding</keyword>
<dbReference type="InterPro" id="IPR002364">
    <property type="entry name" value="Quin_OxRdtase/zeta-crystal_CS"/>
</dbReference>
<dbReference type="Pfam" id="PF13602">
    <property type="entry name" value="ADH_zinc_N_2"/>
    <property type="match status" value="1"/>
</dbReference>
<evidence type="ECO:0000256" key="2">
    <source>
        <dbReference type="ARBA" id="ARBA00011881"/>
    </source>
</evidence>
<evidence type="ECO:0000256" key="5">
    <source>
        <dbReference type="ARBA" id="ARBA00022884"/>
    </source>
</evidence>
<evidence type="ECO:0000313" key="7">
    <source>
        <dbReference type="EMBL" id="MFD1799138.1"/>
    </source>
</evidence>
<comment type="subunit">
    <text evidence="2">Homotetramer.</text>
</comment>
<dbReference type="Gene3D" id="3.40.50.720">
    <property type="entry name" value="NAD(P)-binding Rossmann-like Domain"/>
    <property type="match status" value="1"/>
</dbReference>
<dbReference type="SUPFAM" id="SSF51735">
    <property type="entry name" value="NAD(P)-binding Rossmann-fold domains"/>
    <property type="match status" value="1"/>
</dbReference>
<comment type="caution">
    <text evidence="7">The sequence shown here is derived from an EMBL/GenBank/DDBJ whole genome shotgun (WGS) entry which is preliminary data.</text>
</comment>
<evidence type="ECO:0000256" key="1">
    <source>
        <dbReference type="ARBA" id="ARBA00004496"/>
    </source>
</evidence>
<dbReference type="EC" id="1.-.-.-" evidence="7"/>
<evidence type="ECO:0000313" key="8">
    <source>
        <dbReference type="Proteomes" id="UP001597285"/>
    </source>
</evidence>
<dbReference type="SUPFAM" id="SSF50129">
    <property type="entry name" value="GroES-like"/>
    <property type="match status" value="1"/>
</dbReference>
<dbReference type="PROSITE" id="PS01162">
    <property type="entry name" value="QOR_ZETA_CRYSTAL"/>
    <property type="match status" value="1"/>
</dbReference>
<dbReference type="PANTHER" id="PTHR44154">
    <property type="entry name" value="QUINONE OXIDOREDUCTASE"/>
    <property type="match status" value="1"/>
</dbReference>
<dbReference type="InterPro" id="IPR036291">
    <property type="entry name" value="NAD(P)-bd_dom_sf"/>
</dbReference>
<accession>A0ABW4NM00</accession>
<dbReference type="Gene3D" id="3.90.180.10">
    <property type="entry name" value="Medium-chain alcohol dehydrogenases, catalytic domain"/>
    <property type="match status" value="1"/>
</dbReference>
<dbReference type="InterPro" id="IPR013154">
    <property type="entry name" value="ADH-like_N"/>
</dbReference>
<dbReference type="Pfam" id="PF08240">
    <property type="entry name" value="ADH_N"/>
    <property type="match status" value="1"/>
</dbReference>
<dbReference type="PANTHER" id="PTHR44154:SF1">
    <property type="entry name" value="QUINONE OXIDOREDUCTASE"/>
    <property type="match status" value="1"/>
</dbReference>
<gene>
    <name evidence="7" type="ORF">ACFSBK_04585</name>
</gene>
<keyword evidence="3" id="KW-0963">Cytoplasm</keyword>
<dbReference type="SMART" id="SM00829">
    <property type="entry name" value="PKS_ER"/>
    <property type="match status" value="1"/>
</dbReference>
<comment type="subcellular location">
    <subcellularLocation>
        <location evidence="1">Cytoplasm</location>
    </subcellularLocation>
</comment>
<evidence type="ECO:0000256" key="4">
    <source>
        <dbReference type="ARBA" id="ARBA00022857"/>
    </source>
</evidence>
<dbReference type="GO" id="GO:0016491">
    <property type="term" value="F:oxidoreductase activity"/>
    <property type="evidence" value="ECO:0007669"/>
    <property type="project" value="UniProtKB-KW"/>
</dbReference>
<dbReference type="Proteomes" id="UP001597285">
    <property type="component" value="Unassembled WGS sequence"/>
</dbReference>
<dbReference type="CDD" id="cd05289">
    <property type="entry name" value="MDR_like_2"/>
    <property type="match status" value="1"/>
</dbReference>
<keyword evidence="7" id="KW-0560">Oxidoreductase</keyword>
<evidence type="ECO:0000259" key="6">
    <source>
        <dbReference type="SMART" id="SM00829"/>
    </source>
</evidence>
<name>A0ABW4NM00_9LACT</name>
<keyword evidence="8" id="KW-1185">Reference proteome</keyword>
<dbReference type="RefSeq" id="WP_058919511.1">
    <property type="nucleotide sequence ID" value="NZ_JBHSQC010000015.1"/>
</dbReference>